<evidence type="ECO:0000313" key="2">
    <source>
        <dbReference type="EMBL" id="PFG38269.1"/>
    </source>
</evidence>
<organism evidence="2 3">
    <name type="scientific">Georgenia soli</name>
    <dbReference type="NCBI Taxonomy" id="638953"/>
    <lineage>
        <taxon>Bacteria</taxon>
        <taxon>Bacillati</taxon>
        <taxon>Actinomycetota</taxon>
        <taxon>Actinomycetes</taxon>
        <taxon>Micrococcales</taxon>
        <taxon>Bogoriellaceae</taxon>
        <taxon>Georgenia</taxon>
    </lineage>
</organism>
<comment type="caution">
    <text evidence="2">The sequence shown here is derived from an EMBL/GenBank/DDBJ whole genome shotgun (WGS) entry which is preliminary data.</text>
</comment>
<reference evidence="2 3" key="1">
    <citation type="submission" date="2017-10" db="EMBL/GenBank/DDBJ databases">
        <title>Sequencing the genomes of 1000 actinobacteria strains.</title>
        <authorList>
            <person name="Klenk H.-P."/>
        </authorList>
    </citation>
    <scope>NUCLEOTIDE SEQUENCE [LARGE SCALE GENOMIC DNA]</scope>
    <source>
        <strain evidence="2 3">DSM 21838</strain>
    </source>
</reference>
<feature type="transmembrane region" description="Helical" evidence="1">
    <location>
        <begin position="20"/>
        <end position="38"/>
    </location>
</feature>
<proteinExistence type="predicted"/>
<protein>
    <recommendedName>
        <fullName evidence="4">Glycosyltransferase RgtA/B/C/D-like domain-containing protein</fullName>
    </recommendedName>
</protein>
<dbReference type="Proteomes" id="UP000222106">
    <property type="component" value="Unassembled WGS sequence"/>
</dbReference>
<keyword evidence="1" id="KW-0812">Transmembrane</keyword>
<accession>A0A2A9EJ55</accession>
<keyword evidence="1" id="KW-1133">Transmembrane helix</keyword>
<dbReference type="EMBL" id="PDJI01000004">
    <property type="protein sequence ID" value="PFG38269.1"/>
    <property type="molecule type" value="Genomic_DNA"/>
</dbReference>
<keyword evidence="1" id="KW-0472">Membrane</keyword>
<evidence type="ECO:0008006" key="4">
    <source>
        <dbReference type="Google" id="ProtNLM"/>
    </source>
</evidence>
<feature type="transmembrane region" description="Helical" evidence="1">
    <location>
        <begin position="186"/>
        <end position="209"/>
    </location>
</feature>
<feature type="transmembrane region" description="Helical" evidence="1">
    <location>
        <begin position="266"/>
        <end position="283"/>
    </location>
</feature>
<evidence type="ECO:0000256" key="1">
    <source>
        <dbReference type="SAM" id="Phobius"/>
    </source>
</evidence>
<evidence type="ECO:0000313" key="3">
    <source>
        <dbReference type="Proteomes" id="UP000222106"/>
    </source>
</evidence>
<feature type="transmembrane region" description="Helical" evidence="1">
    <location>
        <begin position="290"/>
        <end position="318"/>
    </location>
</feature>
<gene>
    <name evidence="2" type="ORF">ATJ97_0742</name>
</gene>
<sequence>MQSLKLLEAPERTKARRAGWPWGLAWLVMLPVALLRAGELTESDTFWQIRTGLVTLAEKAIPATDPFSWTALGESWTQNSWAFNVVLAGAYHVWGLPAVALLCATLIMGIGALVVHLARQLGGHPIGAGLALFVASPLLIGFLQARPQLIDYIAVLALVLVLQRLTHGSVRPLHAVAVVSAMSIVWVNLHAAVLLGVGILGACAGLLILRRRTRELGWWCAAATALSFLGAAANPRGFGLLSQTLGVRDASTGVVMEWQPFNPGDLQQLLMFVLGMLGLLLAVRRREVPFVAALTVAAAGSVVAMRLLPVLLLVALPLLASVKAPGWLSRYADSRQDLLRFGVTLFMAGWLAVAVPQLTHLGRPSPSIYPSASITDAIPAGCRLFNSYVLGGWVILERPDVPVSLDSRNDLYGVERVVTFESAVRGQGDLDEALSGAECVLVPLESGLAEALKDDRGWVEGAADDVAVLYVRG</sequence>
<keyword evidence="3" id="KW-1185">Reference proteome</keyword>
<feature type="transmembrane region" description="Helical" evidence="1">
    <location>
        <begin position="93"/>
        <end position="118"/>
    </location>
</feature>
<dbReference type="AlphaFoldDB" id="A0A2A9EJ55"/>
<feature type="transmembrane region" description="Helical" evidence="1">
    <location>
        <begin position="124"/>
        <end position="142"/>
    </location>
</feature>
<name>A0A2A9EJ55_9MICO</name>
<feature type="transmembrane region" description="Helical" evidence="1">
    <location>
        <begin position="216"/>
        <end position="233"/>
    </location>
</feature>